<evidence type="ECO:0000313" key="5">
    <source>
        <dbReference type="EMBL" id="TKA70639.1"/>
    </source>
</evidence>
<dbReference type="InterPro" id="IPR027417">
    <property type="entry name" value="P-loop_NTPase"/>
</dbReference>
<evidence type="ECO:0000259" key="4">
    <source>
        <dbReference type="PROSITE" id="PS51194"/>
    </source>
</evidence>
<protein>
    <recommendedName>
        <fullName evidence="3">DNA 3'-5' helicase</fullName>
        <ecNumber evidence="3">5.6.2.4</ecNumber>
    </recommendedName>
</protein>
<dbReference type="Proteomes" id="UP000309340">
    <property type="component" value="Unassembled WGS sequence"/>
</dbReference>
<dbReference type="EC" id="5.6.2.4" evidence="3"/>
<dbReference type="STRING" id="329884.A0A4V5NFD3"/>
<sequence>NIRNVVHYDIPRSLESYSQEIGRAGRDGEESHCMLYLCAEDLHLRESFARGDLPSKQSVTALLNQVFAKKPEVTDRGLSIEGNLYAESKDFDIKQTVLKNIYAQLELRFGLLRETTPKYSSYSYKAIAPTTKDTTAPAQAIRAVAKKAATLTHVDVDAAARAFGLNRNDIVAKLNLWHDQAFIDLRTSGVVNIYRVLQTLPSTKAEKQRIIDELYAELGLREQQDLSRGQEVMDLINGSTCFSRTLAEHFGDGLPGGEEDCGHCSWCETHKAVKVITPQPKPFDDSVFQRVLRAVPDRDDARFLARVAFGIGSPRVTAAKLSGSTVFGSMEQYDFRVLLEKFDSVCKGANGR</sequence>
<name>A0A4V5NFD3_9PEZI</name>
<evidence type="ECO:0000313" key="6">
    <source>
        <dbReference type="Proteomes" id="UP000309340"/>
    </source>
</evidence>
<dbReference type="Gene3D" id="3.40.50.300">
    <property type="entry name" value="P-loop containing nucleotide triphosphate hydrolases"/>
    <property type="match status" value="1"/>
</dbReference>
<dbReference type="GO" id="GO:0005737">
    <property type="term" value="C:cytoplasm"/>
    <property type="evidence" value="ECO:0007669"/>
    <property type="project" value="TreeGrafter"/>
</dbReference>
<comment type="caution">
    <text evidence="5">The sequence shown here is derived from an EMBL/GenBank/DDBJ whole genome shotgun (WGS) entry which is preliminary data.</text>
</comment>
<dbReference type="GO" id="GO:0005694">
    <property type="term" value="C:chromosome"/>
    <property type="evidence" value="ECO:0007669"/>
    <property type="project" value="TreeGrafter"/>
</dbReference>
<proteinExistence type="inferred from homology"/>
<dbReference type="EMBL" id="NAJQ01000389">
    <property type="protein sequence ID" value="TKA70639.1"/>
    <property type="molecule type" value="Genomic_DNA"/>
</dbReference>
<dbReference type="GO" id="GO:0000724">
    <property type="term" value="P:double-strand break repair via homologous recombination"/>
    <property type="evidence" value="ECO:0007669"/>
    <property type="project" value="TreeGrafter"/>
</dbReference>
<feature type="domain" description="Helicase C-terminal" evidence="4">
    <location>
        <begin position="1"/>
        <end position="67"/>
    </location>
</feature>
<dbReference type="SUPFAM" id="SSF52540">
    <property type="entry name" value="P-loop containing nucleoside triphosphate hydrolases"/>
    <property type="match status" value="1"/>
</dbReference>
<evidence type="ECO:0000256" key="3">
    <source>
        <dbReference type="ARBA" id="ARBA00034808"/>
    </source>
</evidence>
<dbReference type="GO" id="GO:0005634">
    <property type="term" value="C:nucleus"/>
    <property type="evidence" value="ECO:0007669"/>
    <property type="project" value="TreeGrafter"/>
</dbReference>
<dbReference type="Gene3D" id="1.10.10.10">
    <property type="entry name" value="Winged helix-like DNA-binding domain superfamily/Winged helix DNA-binding domain"/>
    <property type="match status" value="1"/>
</dbReference>
<dbReference type="PROSITE" id="PS51194">
    <property type="entry name" value="HELICASE_CTER"/>
    <property type="match status" value="1"/>
</dbReference>
<comment type="similarity">
    <text evidence="1">Belongs to the helicase family. RecQ subfamily.</text>
</comment>
<dbReference type="InterPro" id="IPR036388">
    <property type="entry name" value="WH-like_DNA-bd_sf"/>
</dbReference>
<organism evidence="5 6">
    <name type="scientific">Friedmanniomyces simplex</name>
    <dbReference type="NCBI Taxonomy" id="329884"/>
    <lineage>
        <taxon>Eukaryota</taxon>
        <taxon>Fungi</taxon>
        <taxon>Dikarya</taxon>
        <taxon>Ascomycota</taxon>
        <taxon>Pezizomycotina</taxon>
        <taxon>Dothideomycetes</taxon>
        <taxon>Dothideomycetidae</taxon>
        <taxon>Mycosphaerellales</taxon>
        <taxon>Teratosphaeriaceae</taxon>
        <taxon>Friedmanniomyces</taxon>
    </lineage>
</organism>
<dbReference type="PANTHER" id="PTHR13710:SF108">
    <property type="entry name" value="ATP-DEPENDENT DNA HELICASE Q4"/>
    <property type="match status" value="1"/>
</dbReference>
<gene>
    <name evidence="5" type="ORF">B0A55_05741</name>
</gene>
<comment type="catalytic activity">
    <reaction evidence="2">
        <text>Couples ATP hydrolysis with the unwinding of duplex DNA by translocating in the 3'-5' direction.</text>
        <dbReference type="EC" id="5.6.2.4"/>
    </reaction>
</comment>
<dbReference type="OrthoDB" id="10261556at2759"/>
<dbReference type="PANTHER" id="PTHR13710">
    <property type="entry name" value="DNA HELICASE RECQ FAMILY MEMBER"/>
    <property type="match status" value="1"/>
</dbReference>
<keyword evidence="6" id="KW-1185">Reference proteome</keyword>
<evidence type="ECO:0000256" key="1">
    <source>
        <dbReference type="ARBA" id="ARBA00005446"/>
    </source>
</evidence>
<evidence type="ECO:0000256" key="2">
    <source>
        <dbReference type="ARBA" id="ARBA00034617"/>
    </source>
</evidence>
<dbReference type="GO" id="GO:0009378">
    <property type="term" value="F:four-way junction helicase activity"/>
    <property type="evidence" value="ECO:0007669"/>
    <property type="project" value="TreeGrafter"/>
</dbReference>
<feature type="non-terminal residue" evidence="5">
    <location>
        <position position="1"/>
    </location>
</feature>
<dbReference type="InterPro" id="IPR001650">
    <property type="entry name" value="Helicase_C-like"/>
</dbReference>
<reference evidence="5 6" key="1">
    <citation type="submission" date="2017-03" db="EMBL/GenBank/DDBJ databases">
        <title>Genomes of endolithic fungi from Antarctica.</title>
        <authorList>
            <person name="Coleine C."/>
            <person name="Masonjones S."/>
            <person name="Stajich J.E."/>
        </authorList>
    </citation>
    <scope>NUCLEOTIDE SEQUENCE [LARGE SCALE GENOMIC DNA]</scope>
    <source>
        <strain evidence="5 6">CCFEE 5184</strain>
    </source>
</reference>
<accession>A0A4V5NFD3</accession>
<dbReference type="AlphaFoldDB" id="A0A4V5NFD3"/>
<dbReference type="GO" id="GO:0043138">
    <property type="term" value="F:3'-5' DNA helicase activity"/>
    <property type="evidence" value="ECO:0007669"/>
    <property type="project" value="UniProtKB-EC"/>
</dbReference>